<dbReference type="Pfam" id="PF06831">
    <property type="entry name" value="H2TH"/>
    <property type="match status" value="1"/>
</dbReference>
<evidence type="ECO:0000256" key="11">
    <source>
        <dbReference type="ARBA" id="ARBA00023295"/>
    </source>
</evidence>
<dbReference type="PROSITE" id="PS51066">
    <property type="entry name" value="ZF_FPG_2"/>
    <property type="match status" value="1"/>
</dbReference>
<evidence type="ECO:0000256" key="2">
    <source>
        <dbReference type="ARBA" id="ARBA00022723"/>
    </source>
</evidence>
<dbReference type="GO" id="GO:0000703">
    <property type="term" value="F:oxidized pyrimidine nucleobase lesion DNA N-glycosylase activity"/>
    <property type="evidence" value="ECO:0007669"/>
    <property type="project" value="TreeGrafter"/>
</dbReference>
<accession>A0A6J6VF66</accession>
<keyword evidence="6" id="KW-0862">Zinc</keyword>
<evidence type="ECO:0000256" key="3">
    <source>
        <dbReference type="ARBA" id="ARBA00022763"/>
    </source>
</evidence>
<name>A0A6J6VF66_9ZZZZ</name>
<dbReference type="InterPro" id="IPR035937">
    <property type="entry name" value="FPG_N"/>
</dbReference>
<dbReference type="EMBL" id="CAFAAL010000060">
    <property type="protein sequence ID" value="CAB4803831.1"/>
    <property type="molecule type" value="Genomic_DNA"/>
</dbReference>
<dbReference type="InterPro" id="IPR000214">
    <property type="entry name" value="Znf_DNA_glyclase/AP_lyase"/>
</dbReference>
<evidence type="ECO:0000256" key="10">
    <source>
        <dbReference type="ARBA" id="ARBA00023268"/>
    </source>
</evidence>
<dbReference type="GO" id="GO:0003906">
    <property type="term" value="F:DNA-(apurinic or apyrimidinic site) endonuclease activity"/>
    <property type="evidence" value="ECO:0007669"/>
    <property type="project" value="InterPro"/>
</dbReference>
<comment type="similarity">
    <text evidence="1">Belongs to the FPG family.</text>
</comment>
<reference evidence="14" key="1">
    <citation type="submission" date="2020-05" db="EMBL/GenBank/DDBJ databases">
        <authorList>
            <person name="Chiriac C."/>
            <person name="Salcher M."/>
            <person name="Ghai R."/>
            <person name="Kavagutti S V."/>
        </authorList>
    </citation>
    <scope>NUCLEOTIDE SEQUENCE</scope>
</reference>
<dbReference type="InterPro" id="IPR015886">
    <property type="entry name" value="H2TH_FPG"/>
</dbReference>
<dbReference type="EMBL" id="CAEZZP010000034">
    <property type="protein sequence ID" value="CAB4769508.1"/>
    <property type="molecule type" value="Genomic_DNA"/>
</dbReference>
<keyword evidence="4" id="KW-0863">Zinc-finger</keyword>
<keyword evidence="8" id="KW-0234">DNA repair</keyword>
<keyword evidence="5" id="KW-0378">Hydrolase</keyword>
<feature type="region of interest" description="Disordered" evidence="12">
    <location>
        <begin position="126"/>
        <end position="145"/>
    </location>
</feature>
<evidence type="ECO:0000256" key="9">
    <source>
        <dbReference type="ARBA" id="ARBA00023239"/>
    </source>
</evidence>
<dbReference type="InterPro" id="IPR010979">
    <property type="entry name" value="Ribosomal_uS13-like_H2TH"/>
</dbReference>
<sequence length="309" mass="34737">MPSYVTWVIYSLDMAMRGKTNHTVAAMRTALVGLPTLRFDAMSTIGPAPVERSVIESVTVKGREILVQWDDGIVLSTALRFSGEWHLYRSDEMWRKETYRARVVIEVEGWVAVCFDAPIVETYRQPDRKRHPQSGGVGPNIASEQTDLSGCTQRLLDYRYADAMISDVLMDESVMSGFGNVARSETLWAVGLSPFAKMADLSYEDCAVLIETASRIVQSDPETSPSVYGRNGQQCIRCRGTVEFKIVGASRRNLYWCPDCQGRLDRRLIPNNLLQGDHTPTHPAELLYFSDAVAARKRHKIFDDLHQLG</sequence>
<keyword evidence="3" id="KW-0227">DNA damage</keyword>
<dbReference type="GO" id="GO:0016829">
    <property type="term" value="F:lyase activity"/>
    <property type="evidence" value="ECO:0007669"/>
    <property type="project" value="UniProtKB-KW"/>
</dbReference>
<evidence type="ECO:0000256" key="4">
    <source>
        <dbReference type="ARBA" id="ARBA00022771"/>
    </source>
</evidence>
<dbReference type="SUPFAM" id="SSF46946">
    <property type="entry name" value="S13-like H2TH domain"/>
    <property type="match status" value="1"/>
</dbReference>
<keyword evidence="9" id="KW-0456">Lyase</keyword>
<gene>
    <name evidence="14" type="ORF">UFOPK2880_00730</name>
    <name evidence="15" type="ORF">UFOPK3004_00826</name>
</gene>
<organism evidence="14">
    <name type="scientific">freshwater metagenome</name>
    <dbReference type="NCBI Taxonomy" id="449393"/>
    <lineage>
        <taxon>unclassified sequences</taxon>
        <taxon>metagenomes</taxon>
        <taxon>ecological metagenomes</taxon>
    </lineage>
</organism>
<evidence type="ECO:0000313" key="15">
    <source>
        <dbReference type="EMBL" id="CAB4803831.1"/>
    </source>
</evidence>
<evidence type="ECO:0000259" key="13">
    <source>
        <dbReference type="PROSITE" id="PS51066"/>
    </source>
</evidence>
<evidence type="ECO:0000256" key="6">
    <source>
        <dbReference type="ARBA" id="ARBA00022833"/>
    </source>
</evidence>
<keyword evidence="11" id="KW-0326">Glycosidase</keyword>
<evidence type="ECO:0000256" key="7">
    <source>
        <dbReference type="ARBA" id="ARBA00023125"/>
    </source>
</evidence>
<protein>
    <submittedName>
        <fullName evidence="14">Unannotated protein</fullName>
    </submittedName>
</protein>
<feature type="domain" description="FPG-type" evidence="13">
    <location>
        <begin position="226"/>
        <end position="262"/>
    </location>
</feature>
<evidence type="ECO:0000256" key="5">
    <source>
        <dbReference type="ARBA" id="ARBA00022801"/>
    </source>
</evidence>
<dbReference type="GO" id="GO:0008270">
    <property type="term" value="F:zinc ion binding"/>
    <property type="evidence" value="ECO:0007669"/>
    <property type="project" value="UniProtKB-KW"/>
</dbReference>
<evidence type="ECO:0000256" key="12">
    <source>
        <dbReference type="SAM" id="MobiDB-lite"/>
    </source>
</evidence>
<evidence type="ECO:0000256" key="1">
    <source>
        <dbReference type="ARBA" id="ARBA00009409"/>
    </source>
</evidence>
<dbReference type="PANTHER" id="PTHR42697">
    <property type="entry name" value="ENDONUCLEASE 8"/>
    <property type="match status" value="1"/>
</dbReference>
<keyword evidence="7" id="KW-0238">DNA-binding</keyword>
<keyword evidence="2" id="KW-0479">Metal-binding</keyword>
<dbReference type="SUPFAM" id="SSF81624">
    <property type="entry name" value="N-terminal domain of MutM-like DNA repair proteins"/>
    <property type="match status" value="1"/>
</dbReference>
<dbReference type="GO" id="GO:0006284">
    <property type="term" value="P:base-excision repair"/>
    <property type="evidence" value="ECO:0007669"/>
    <property type="project" value="InterPro"/>
</dbReference>
<dbReference type="Gene3D" id="1.10.8.50">
    <property type="match status" value="1"/>
</dbReference>
<dbReference type="SUPFAM" id="SSF57716">
    <property type="entry name" value="Glucocorticoid receptor-like (DNA-binding domain)"/>
    <property type="match status" value="1"/>
</dbReference>
<dbReference type="PANTHER" id="PTHR42697:SF1">
    <property type="entry name" value="ENDONUCLEASE 8"/>
    <property type="match status" value="1"/>
</dbReference>
<dbReference type="SMART" id="SM01232">
    <property type="entry name" value="H2TH"/>
    <property type="match status" value="1"/>
</dbReference>
<keyword evidence="10" id="KW-0511">Multifunctional enzyme</keyword>
<evidence type="ECO:0000313" key="14">
    <source>
        <dbReference type="EMBL" id="CAB4769508.1"/>
    </source>
</evidence>
<dbReference type="GO" id="GO:0003684">
    <property type="term" value="F:damaged DNA binding"/>
    <property type="evidence" value="ECO:0007669"/>
    <property type="project" value="InterPro"/>
</dbReference>
<dbReference type="Gene3D" id="3.20.190.10">
    <property type="entry name" value="MutM-like, N-terminal"/>
    <property type="match status" value="1"/>
</dbReference>
<proteinExistence type="inferred from homology"/>
<evidence type="ECO:0000256" key="8">
    <source>
        <dbReference type="ARBA" id="ARBA00023204"/>
    </source>
</evidence>
<dbReference type="AlphaFoldDB" id="A0A6J6VF66"/>